<organism evidence="1 2">
    <name type="scientific">Phytophthora oleae</name>
    <dbReference type="NCBI Taxonomy" id="2107226"/>
    <lineage>
        <taxon>Eukaryota</taxon>
        <taxon>Sar</taxon>
        <taxon>Stramenopiles</taxon>
        <taxon>Oomycota</taxon>
        <taxon>Peronosporomycetes</taxon>
        <taxon>Peronosporales</taxon>
        <taxon>Peronosporaceae</taxon>
        <taxon>Phytophthora</taxon>
    </lineage>
</organism>
<proteinExistence type="predicted"/>
<protein>
    <submittedName>
        <fullName evidence="1">Uncharacterized protein</fullName>
    </submittedName>
</protein>
<dbReference type="EMBL" id="JBIMZQ010000075">
    <property type="protein sequence ID" value="KAL3656729.1"/>
    <property type="molecule type" value="Genomic_DNA"/>
</dbReference>
<evidence type="ECO:0000313" key="2">
    <source>
        <dbReference type="Proteomes" id="UP001632037"/>
    </source>
</evidence>
<sequence length="71" mass="8503">MMIRGQIILWYWALLMNDEDYGKVTENSKFRHVLLDFRQIKDNQQQQLNDEYLYVSCEISSPGKFVVKLSD</sequence>
<comment type="caution">
    <text evidence="1">The sequence shown here is derived from an EMBL/GenBank/DDBJ whole genome shotgun (WGS) entry which is preliminary data.</text>
</comment>
<dbReference type="Proteomes" id="UP001632037">
    <property type="component" value="Unassembled WGS sequence"/>
</dbReference>
<keyword evidence="2" id="KW-1185">Reference proteome</keyword>
<evidence type="ECO:0000313" key="1">
    <source>
        <dbReference type="EMBL" id="KAL3656729.1"/>
    </source>
</evidence>
<gene>
    <name evidence="1" type="ORF">V7S43_018393</name>
</gene>
<accession>A0ABD3ERB1</accession>
<dbReference type="AlphaFoldDB" id="A0ABD3ERB1"/>
<reference evidence="1 2" key="1">
    <citation type="submission" date="2024-09" db="EMBL/GenBank/DDBJ databases">
        <title>Genome sequencing and assembly of Phytophthora oleae, isolate VK10A, causative agent of rot of olive drupes.</title>
        <authorList>
            <person name="Conti Taguali S."/>
            <person name="Riolo M."/>
            <person name="La Spada F."/>
            <person name="Cacciola S.O."/>
            <person name="Dionisio G."/>
        </authorList>
    </citation>
    <scope>NUCLEOTIDE SEQUENCE [LARGE SCALE GENOMIC DNA]</scope>
    <source>
        <strain evidence="1 2">VK10A</strain>
    </source>
</reference>
<name>A0ABD3ERB1_9STRA</name>